<evidence type="ECO:0000313" key="2">
    <source>
        <dbReference type="Proteomes" id="UP001517367"/>
    </source>
</evidence>
<sequence>MIQKDKNMQGYVINGKSPIMKIGLPIAKGNVINEKDVTCVFGGKGSPLDYEVTSAKYFDHIDNEIIENYKFDGNSPVNVLVFEGNHPDIINFVKDYLSSRTDE</sequence>
<protein>
    <submittedName>
        <fullName evidence="1">Uncharacterized protein</fullName>
    </submittedName>
</protein>
<gene>
    <name evidence="1" type="ORF">E5L68_018705</name>
</gene>
<dbReference type="RefSeq" id="WP_138729085.1">
    <property type="nucleotide sequence ID" value="NZ_SRMP02000049.1"/>
</dbReference>
<keyword evidence="2" id="KW-1185">Reference proteome</keyword>
<name>A0ABW9JMG5_9SPHI</name>
<dbReference type="Proteomes" id="UP001517367">
    <property type="component" value="Unassembled WGS sequence"/>
</dbReference>
<evidence type="ECO:0000313" key="1">
    <source>
        <dbReference type="EMBL" id="MFN0293420.1"/>
    </source>
</evidence>
<reference evidence="1 2" key="1">
    <citation type="submission" date="2024-12" db="EMBL/GenBank/DDBJ databases">
        <authorList>
            <person name="Hu S."/>
        </authorList>
    </citation>
    <scope>NUCLEOTIDE SEQUENCE [LARGE SCALE GENOMIC DNA]</scope>
    <source>
        <strain evidence="1 2">P-25</strain>
    </source>
</reference>
<comment type="caution">
    <text evidence="1">The sequence shown here is derived from an EMBL/GenBank/DDBJ whole genome shotgun (WGS) entry which is preliminary data.</text>
</comment>
<accession>A0ABW9JMG5</accession>
<organism evidence="1 2">
    <name type="scientific">Pedobacter helvus</name>
    <dbReference type="NCBI Taxonomy" id="2563444"/>
    <lineage>
        <taxon>Bacteria</taxon>
        <taxon>Pseudomonadati</taxon>
        <taxon>Bacteroidota</taxon>
        <taxon>Sphingobacteriia</taxon>
        <taxon>Sphingobacteriales</taxon>
        <taxon>Sphingobacteriaceae</taxon>
        <taxon>Pedobacter</taxon>
    </lineage>
</organism>
<dbReference type="EMBL" id="SRMP02000049">
    <property type="protein sequence ID" value="MFN0293420.1"/>
    <property type="molecule type" value="Genomic_DNA"/>
</dbReference>
<proteinExistence type="predicted"/>